<accession>A0A4R3J8J9</accession>
<evidence type="ECO:0000256" key="3">
    <source>
        <dbReference type="ARBA" id="ARBA00017562"/>
    </source>
</evidence>
<dbReference type="PROSITE" id="PS00188">
    <property type="entry name" value="BIOTIN"/>
    <property type="match status" value="1"/>
</dbReference>
<keyword evidence="5 9" id="KW-0276">Fatty acid metabolism</keyword>
<comment type="caution">
    <text evidence="12">The sequence shown here is derived from an EMBL/GenBank/DDBJ whole genome shotgun (WGS) entry which is preliminary data.</text>
</comment>
<feature type="domain" description="Lipoyl-binding" evidence="11">
    <location>
        <begin position="78"/>
        <end position="154"/>
    </location>
</feature>
<dbReference type="Pfam" id="PF00364">
    <property type="entry name" value="Biotin_lipoyl"/>
    <property type="match status" value="1"/>
</dbReference>
<keyword evidence="13" id="KW-1185">Reference proteome</keyword>
<keyword evidence="6 9" id="KW-0443">Lipid metabolism</keyword>
<evidence type="ECO:0000256" key="5">
    <source>
        <dbReference type="ARBA" id="ARBA00022832"/>
    </source>
</evidence>
<dbReference type="PANTHER" id="PTHR45266:SF3">
    <property type="entry name" value="OXALOACETATE DECARBOXYLASE ALPHA CHAIN"/>
    <property type="match status" value="1"/>
</dbReference>
<dbReference type="PROSITE" id="PS50968">
    <property type="entry name" value="BIOTINYL_LIPOYL"/>
    <property type="match status" value="1"/>
</dbReference>
<evidence type="ECO:0000256" key="9">
    <source>
        <dbReference type="RuleBase" id="RU364072"/>
    </source>
</evidence>
<feature type="compositionally biased region" description="Pro residues" evidence="10">
    <location>
        <begin position="65"/>
        <end position="75"/>
    </location>
</feature>
<dbReference type="Proteomes" id="UP000295304">
    <property type="component" value="Unassembled WGS sequence"/>
</dbReference>
<evidence type="ECO:0000256" key="4">
    <source>
        <dbReference type="ARBA" id="ARBA00022516"/>
    </source>
</evidence>
<dbReference type="UniPathway" id="UPA00094"/>
<reference evidence="12 13" key="1">
    <citation type="submission" date="2019-03" db="EMBL/GenBank/DDBJ databases">
        <title>Genomic Encyclopedia of Type Strains, Phase IV (KMG-IV): sequencing the most valuable type-strain genomes for metagenomic binning, comparative biology and taxonomic classification.</title>
        <authorList>
            <person name="Goeker M."/>
        </authorList>
    </citation>
    <scope>NUCLEOTIDE SEQUENCE [LARGE SCALE GENOMIC DNA]</scope>
    <source>
        <strain evidence="12 13">DSM 101688</strain>
    </source>
</reference>
<evidence type="ECO:0000313" key="13">
    <source>
        <dbReference type="Proteomes" id="UP000295304"/>
    </source>
</evidence>
<dbReference type="InterPro" id="IPR050709">
    <property type="entry name" value="Biotin_Carboxyl_Carrier/Decarb"/>
</dbReference>
<feature type="region of interest" description="Disordered" evidence="10">
    <location>
        <begin position="50"/>
        <end position="76"/>
    </location>
</feature>
<dbReference type="AlphaFoldDB" id="A0A4R3J8J9"/>
<sequence length="154" mass="16085">MTHKLDVDDELIRKLAAVLDETGLTEIEYGQGDVHVRIARTAAVTHIDAPRVPHSPAPVHGAPPVDAPAPAPSPAEHPGVVTSPMVGVVYTSAEPGAPAFVNVGDVVKAGDTVMLVEAMKVFNQIHAPKDGTVTEILVETGAPIEFGEPLLIIE</sequence>
<organism evidence="12 13">
    <name type="scientific">Varunaivibrio sulfuroxidans</name>
    <dbReference type="NCBI Taxonomy" id="1773489"/>
    <lineage>
        <taxon>Bacteria</taxon>
        <taxon>Pseudomonadati</taxon>
        <taxon>Pseudomonadota</taxon>
        <taxon>Alphaproteobacteria</taxon>
        <taxon>Rhodospirillales</taxon>
        <taxon>Magnetovibrionaceae</taxon>
        <taxon>Varunaivibrio</taxon>
    </lineage>
</organism>
<evidence type="ECO:0000313" key="12">
    <source>
        <dbReference type="EMBL" id="TCS61246.1"/>
    </source>
</evidence>
<evidence type="ECO:0000256" key="2">
    <source>
        <dbReference type="ARBA" id="ARBA00005194"/>
    </source>
</evidence>
<dbReference type="NCBIfam" id="TIGR00531">
    <property type="entry name" value="BCCP"/>
    <property type="match status" value="1"/>
</dbReference>
<dbReference type="OrthoDB" id="9811735at2"/>
<dbReference type="InterPro" id="IPR001882">
    <property type="entry name" value="Biotin_BS"/>
</dbReference>
<evidence type="ECO:0000256" key="10">
    <source>
        <dbReference type="SAM" id="MobiDB-lite"/>
    </source>
</evidence>
<evidence type="ECO:0000259" key="11">
    <source>
        <dbReference type="PROSITE" id="PS50968"/>
    </source>
</evidence>
<evidence type="ECO:0000256" key="1">
    <source>
        <dbReference type="ARBA" id="ARBA00003761"/>
    </source>
</evidence>
<keyword evidence="4 9" id="KW-0444">Lipid biosynthesis</keyword>
<dbReference type="Gene3D" id="2.40.50.100">
    <property type="match status" value="1"/>
</dbReference>
<dbReference type="InterPro" id="IPR001249">
    <property type="entry name" value="AcCoA_biotinCC"/>
</dbReference>
<evidence type="ECO:0000256" key="8">
    <source>
        <dbReference type="ARBA" id="ARBA00023267"/>
    </source>
</evidence>
<dbReference type="GO" id="GO:0003989">
    <property type="term" value="F:acetyl-CoA carboxylase activity"/>
    <property type="evidence" value="ECO:0007669"/>
    <property type="project" value="InterPro"/>
</dbReference>
<evidence type="ECO:0000256" key="6">
    <source>
        <dbReference type="ARBA" id="ARBA00023098"/>
    </source>
</evidence>
<dbReference type="FunFam" id="2.40.50.100:FF:000003">
    <property type="entry name" value="Acetyl-CoA carboxylase biotin carboxyl carrier protein"/>
    <property type="match status" value="1"/>
</dbReference>
<dbReference type="CDD" id="cd06850">
    <property type="entry name" value="biotinyl_domain"/>
    <property type="match status" value="1"/>
</dbReference>
<dbReference type="RefSeq" id="WP_132939550.1">
    <property type="nucleotide sequence ID" value="NZ_CP119676.1"/>
</dbReference>
<keyword evidence="8 9" id="KW-0092">Biotin</keyword>
<dbReference type="GO" id="GO:0009317">
    <property type="term" value="C:acetyl-CoA carboxylase complex"/>
    <property type="evidence" value="ECO:0007669"/>
    <property type="project" value="InterPro"/>
</dbReference>
<proteinExistence type="predicted"/>
<keyword evidence="7 9" id="KW-0275">Fatty acid biosynthesis</keyword>
<comment type="function">
    <text evidence="1 9">This protein is a component of the acetyl coenzyme A carboxylase complex; first, biotin carboxylase catalyzes the carboxylation of the carrier protein and then the transcarboxylase transfers the carboxyl group to form malonyl-CoA.</text>
</comment>
<dbReference type="InterPro" id="IPR000089">
    <property type="entry name" value="Biotin_lipoyl"/>
</dbReference>
<dbReference type="InterPro" id="IPR011053">
    <property type="entry name" value="Single_hybrid_motif"/>
</dbReference>
<evidence type="ECO:0000256" key="7">
    <source>
        <dbReference type="ARBA" id="ARBA00023160"/>
    </source>
</evidence>
<dbReference type="EMBL" id="SLZW01000008">
    <property type="protein sequence ID" value="TCS61246.1"/>
    <property type="molecule type" value="Genomic_DNA"/>
</dbReference>
<gene>
    <name evidence="12" type="ORF">EDD55_10845</name>
</gene>
<dbReference type="GO" id="GO:0006633">
    <property type="term" value="P:fatty acid biosynthetic process"/>
    <property type="evidence" value="ECO:0007669"/>
    <property type="project" value="UniProtKB-UniPathway"/>
</dbReference>
<dbReference type="PANTHER" id="PTHR45266">
    <property type="entry name" value="OXALOACETATE DECARBOXYLASE ALPHA CHAIN"/>
    <property type="match status" value="1"/>
</dbReference>
<dbReference type="PRINTS" id="PR01071">
    <property type="entry name" value="ACOABIOTINCC"/>
</dbReference>
<name>A0A4R3J8J9_9PROT</name>
<protein>
    <recommendedName>
        <fullName evidence="3 9">Biotin carboxyl carrier protein of acetyl-CoA carboxylase</fullName>
    </recommendedName>
</protein>
<dbReference type="SUPFAM" id="SSF51230">
    <property type="entry name" value="Single hybrid motif"/>
    <property type="match status" value="1"/>
</dbReference>
<comment type="pathway">
    <text evidence="2 9">Lipid metabolism; fatty acid biosynthesis.</text>
</comment>